<evidence type="ECO:0000313" key="4">
    <source>
        <dbReference type="Proteomes" id="UP000214355"/>
    </source>
</evidence>
<dbReference type="Gene3D" id="2.40.128.110">
    <property type="entry name" value="Lipid/polyisoprenoid-binding, YceI-like"/>
    <property type="match status" value="1"/>
</dbReference>
<dbReference type="Proteomes" id="UP000214355">
    <property type="component" value="Chromosome I"/>
</dbReference>
<protein>
    <submittedName>
        <fullName evidence="3">Polyisoprenoid-binding protein YceI</fullName>
    </submittedName>
</protein>
<dbReference type="AlphaFoldDB" id="A0A1H2LLF5"/>
<evidence type="ECO:0000259" key="2">
    <source>
        <dbReference type="SMART" id="SM00867"/>
    </source>
</evidence>
<dbReference type="InterPro" id="IPR036761">
    <property type="entry name" value="TTHA0802/YceI-like_sf"/>
</dbReference>
<reference evidence="4" key="1">
    <citation type="submission" date="2016-10" db="EMBL/GenBank/DDBJ databases">
        <authorList>
            <person name="Varghese N."/>
            <person name="Submissions S."/>
        </authorList>
    </citation>
    <scope>NUCLEOTIDE SEQUENCE [LARGE SCALE GENOMIC DNA]</scope>
    <source>
        <strain evidence="4">DSM 10002</strain>
    </source>
</reference>
<dbReference type="RefSeq" id="WP_091281806.1">
    <property type="nucleotide sequence ID" value="NZ_JABAPH010000001.1"/>
</dbReference>
<proteinExistence type="inferred from homology"/>
<dbReference type="OrthoDB" id="9811006at2"/>
<organism evidence="3 4">
    <name type="scientific">Arcanobacterium phocae</name>
    <dbReference type="NCBI Taxonomy" id="131112"/>
    <lineage>
        <taxon>Bacteria</taxon>
        <taxon>Bacillati</taxon>
        <taxon>Actinomycetota</taxon>
        <taxon>Actinomycetes</taxon>
        <taxon>Actinomycetales</taxon>
        <taxon>Actinomycetaceae</taxon>
        <taxon>Arcanobacterium</taxon>
    </lineage>
</organism>
<accession>A0A1H2LLF5</accession>
<evidence type="ECO:0000313" key="3">
    <source>
        <dbReference type="EMBL" id="SDU81478.1"/>
    </source>
</evidence>
<dbReference type="EMBL" id="LT629804">
    <property type="protein sequence ID" value="SDU81478.1"/>
    <property type="molecule type" value="Genomic_DNA"/>
</dbReference>
<dbReference type="PANTHER" id="PTHR34406">
    <property type="entry name" value="PROTEIN YCEI"/>
    <property type="match status" value="1"/>
</dbReference>
<comment type="similarity">
    <text evidence="1">Belongs to the UPF0312 family.</text>
</comment>
<dbReference type="GeneID" id="65345256"/>
<sequence>MTTLKDLNGKFIIDSAHSRLGFVARHAMVTKVRGNFDEFEGFAEGDAAAPENGVIEVNIKSDSINTSNSMRDNHLRSDDFFGSDTYPTITFRSTDIKVVDDEKVEITGDFTIRGTTKSITIPFEFGGAIVDHEGKLRVGFEGATDISRKDFGITWNGALEAGGVMVSDKIKLELELALVKEA</sequence>
<keyword evidence="4" id="KW-1185">Reference proteome</keyword>
<dbReference type="PANTHER" id="PTHR34406:SF1">
    <property type="entry name" value="PROTEIN YCEI"/>
    <property type="match status" value="1"/>
</dbReference>
<dbReference type="Pfam" id="PF04264">
    <property type="entry name" value="YceI"/>
    <property type="match status" value="1"/>
</dbReference>
<dbReference type="SUPFAM" id="SSF101874">
    <property type="entry name" value="YceI-like"/>
    <property type="match status" value="1"/>
</dbReference>
<name>A0A1H2LLF5_9ACTO</name>
<dbReference type="SMART" id="SM00867">
    <property type="entry name" value="YceI"/>
    <property type="match status" value="1"/>
</dbReference>
<dbReference type="InterPro" id="IPR007372">
    <property type="entry name" value="Lipid/polyisoprenoid-bd_YceI"/>
</dbReference>
<feature type="domain" description="Lipid/polyisoprenoid-binding YceI-like" evidence="2">
    <location>
        <begin position="10"/>
        <end position="179"/>
    </location>
</feature>
<evidence type="ECO:0000256" key="1">
    <source>
        <dbReference type="ARBA" id="ARBA00008812"/>
    </source>
</evidence>
<dbReference type="STRING" id="131112.SAMN04489737_1529"/>
<gene>
    <name evidence="3" type="ORF">SAMN04489737_1529</name>
</gene>